<proteinExistence type="predicted"/>
<feature type="region of interest" description="Disordered" evidence="1">
    <location>
        <begin position="1"/>
        <end position="24"/>
    </location>
</feature>
<organism evidence="2 3">
    <name type="scientific">Saccharothrix lopnurensis</name>
    <dbReference type="NCBI Taxonomy" id="1670621"/>
    <lineage>
        <taxon>Bacteria</taxon>
        <taxon>Bacillati</taxon>
        <taxon>Actinomycetota</taxon>
        <taxon>Actinomycetes</taxon>
        <taxon>Pseudonocardiales</taxon>
        <taxon>Pseudonocardiaceae</taxon>
        <taxon>Saccharothrix</taxon>
    </lineage>
</organism>
<evidence type="ECO:0000313" key="2">
    <source>
        <dbReference type="EMBL" id="MFC6091777.1"/>
    </source>
</evidence>
<dbReference type="Proteomes" id="UP001596220">
    <property type="component" value="Unassembled WGS sequence"/>
</dbReference>
<evidence type="ECO:0000313" key="3">
    <source>
        <dbReference type="Proteomes" id="UP001596220"/>
    </source>
</evidence>
<protein>
    <submittedName>
        <fullName evidence="2">Uncharacterized protein</fullName>
    </submittedName>
</protein>
<evidence type="ECO:0000256" key="1">
    <source>
        <dbReference type="SAM" id="MobiDB-lite"/>
    </source>
</evidence>
<reference evidence="3" key="1">
    <citation type="journal article" date="2019" name="Int. J. Syst. Evol. Microbiol.">
        <title>The Global Catalogue of Microorganisms (GCM) 10K type strain sequencing project: providing services to taxonomists for standard genome sequencing and annotation.</title>
        <authorList>
            <consortium name="The Broad Institute Genomics Platform"/>
            <consortium name="The Broad Institute Genome Sequencing Center for Infectious Disease"/>
            <person name="Wu L."/>
            <person name="Ma J."/>
        </authorList>
    </citation>
    <scope>NUCLEOTIDE SEQUENCE [LARGE SCALE GENOMIC DNA]</scope>
    <source>
        <strain evidence="3">CGMCC 4.7246</strain>
    </source>
</reference>
<dbReference type="EMBL" id="JBHSQO010000021">
    <property type="protein sequence ID" value="MFC6091777.1"/>
    <property type="molecule type" value="Genomic_DNA"/>
</dbReference>
<sequence>MNSPVVDSPVASSPVADSSVADSSVSVVDGSVVDGSVVDGSVVDGSVVDGSVVDGSATLRRVVAITCGLPPAAVPDAVVTALAESDRVPVCWYRVEELLAAAQAVVRAGPASPVTTAAPARVPRPNP</sequence>
<gene>
    <name evidence="2" type="ORF">ACFP3R_21120</name>
</gene>
<name>A0ABW1PAQ3_9PSEU</name>
<comment type="caution">
    <text evidence="2">The sequence shown here is derived from an EMBL/GenBank/DDBJ whole genome shotgun (WGS) entry which is preliminary data.</text>
</comment>
<dbReference type="RefSeq" id="WP_380638079.1">
    <property type="nucleotide sequence ID" value="NZ_JBHSQO010000021.1"/>
</dbReference>
<keyword evidence="3" id="KW-1185">Reference proteome</keyword>
<accession>A0ABW1PAQ3</accession>